<dbReference type="STRING" id="1166073.SAMN05192530_10392"/>
<accession>A0A1H0GEY0</accession>
<dbReference type="PANTHER" id="PTHR34294:SF1">
    <property type="entry name" value="TRANSCRIPTIONAL REGULATOR LSRR"/>
    <property type="match status" value="1"/>
</dbReference>
<evidence type="ECO:0000256" key="4">
    <source>
        <dbReference type="ARBA" id="ARBA00023163"/>
    </source>
</evidence>
<keyword evidence="3 7" id="KW-0238">DNA-binding</keyword>
<evidence type="ECO:0000256" key="5">
    <source>
        <dbReference type="SAM" id="MobiDB-lite"/>
    </source>
</evidence>
<gene>
    <name evidence="7" type="ORF">SAMN05192530_10392</name>
</gene>
<dbReference type="Proteomes" id="UP000198793">
    <property type="component" value="Unassembled WGS sequence"/>
</dbReference>
<keyword evidence="2" id="KW-0805">Transcription regulation</keyword>
<dbReference type="GO" id="GO:0003677">
    <property type="term" value="F:DNA binding"/>
    <property type="evidence" value="ECO:0007669"/>
    <property type="project" value="UniProtKB-KW"/>
</dbReference>
<dbReference type="Gene3D" id="3.40.50.1360">
    <property type="match status" value="1"/>
</dbReference>
<dbReference type="OrthoDB" id="7355674at2"/>
<proteinExistence type="inferred from homology"/>
<sequence length="339" mass="36058">MAKTREEPANRLDMAARAGWLYYVAGNTQDEIAAKLGLSRQAAQRLVSLSMSSGLVRVRIEHPVAETLELGRSLADRFGLDGVEVALADPSKPSLAGIASACAARLERELQRTEPLVIGVGTGRSLRSAVEQMSPMRCPQHRIVSLTGSIAPDGTAAVYNVIFSLADKIEAAHYPMPLPVVAPSPHERTVLREQAMLRSLHELARCPDLAFVGVGEMGPRAPLLADRFISAEECAEVIELGAVGEIIGWIFDRNGRVIDCALTRRVLSAPLPFPDTTRVVAVAAGASKVDAILGALRGHLVDELITDEETARLLLEAGSDADGTDAPKGLAKKSAPGKI</sequence>
<dbReference type="PANTHER" id="PTHR34294">
    <property type="entry name" value="TRANSCRIPTIONAL REGULATOR-RELATED"/>
    <property type="match status" value="1"/>
</dbReference>
<dbReference type="AlphaFoldDB" id="A0A1H0GEY0"/>
<feature type="domain" description="Sugar-binding" evidence="6">
    <location>
        <begin position="63"/>
        <end position="316"/>
    </location>
</feature>
<evidence type="ECO:0000313" key="8">
    <source>
        <dbReference type="Proteomes" id="UP000198793"/>
    </source>
</evidence>
<dbReference type="EMBL" id="FNIT01000003">
    <property type="protein sequence ID" value="SDO05426.1"/>
    <property type="molecule type" value="Genomic_DNA"/>
</dbReference>
<dbReference type="InterPro" id="IPR036388">
    <property type="entry name" value="WH-like_DNA-bd_sf"/>
</dbReference>
<evidence type="ECO:0000313" key="7">
    <source>
        <dbReference type="EMBL" id="SDO05426.1"/>
    </source>
</evidence>
<evidence type="ECO:0000256" key="2">
    <source>
        <dbReference type="ARBA" id="ARBA00023015"/>
    </source>
</evidence>
<evidence type="ECO:0000256" key="3">
    <source>
        <dbReference type="ARBA" id="ARBA00023125"/>
    </source>
</evidence>
<feature type="region of interest" description="Disordered" evidence="5">
    <location>
        <begin position="316"/>
        <end position="339"/>
    </location>
</feature>
<comment type="similarity">
    <text evidence="1">Belongs to the SorC transcriptional regulatory family.</text>
</comment>
<dbReference type="GO" id="GO:0030246">
    <property type="term" value="F:carbohydrate binding"/>
    <property type="evidence" value="ECO:0007669"/>
    <property type="project" value="InterPro"/>
</dbReference>
<reference evidence="7 8" key="1">
    <citation type="submission" date="2016-10" db="EMBL/GenBank/DDBJ databases">
        <authorList>
            <person name="de Groot N.N."/>
        </authorList>
    </citation>
    <scope>NUCLEOTIDE SEQUENCE [LARGE SCALE GENOMIC DNA]</scope>
    <source>
        <strain evidence="8">L7-484,KACC 16230,DSM 25025</strain>
    </source>
</reference>
<dbReference type="Pfam" id="PF04198">
    <property type="entry name" value="Sugar-bind"/>
    <property type="match status" value="1"/>
</dbReference>
<evidence type="ECO:0000259" key="6">
    <source>
        <dbReference type="Pfam" id="PF04198"/>
    </source>
</evidence>
<keyword evidence="8" id="KW-1185">Reference proteome</keyword>
<dbReference type="Gene3D" id="1.10.10.10">
    <property type="entry name" value="Winged helix-like DNA-binding domain superfamily/Winged helix DNA-binding domain"/>
    <property type="match status" value="1"/>
</dbReference>
<dbReference type="SUPFAM" id="SSF100950">
    <property type="entry name" value="NagB/RpiA/CoA transferase-like"/>
    <property type="match status" value="1"/>
</dbReference>
<keyword evidence="4" id="KW-0804">Transcription</keyword>
<dbReference type="RefSeq" id="WP_090671700.1">
    <property type="nucleotide sequence ID" value="NZ_FNIT01000003.1"/>
</dbReference>
<name>A0A1H0GEY0_9HYPH</name>
<protein>
    <submittedName>
        <fullName evidence="7">DNA-binding transcriptional regulator LsrR, DeoR family</fullName>
    </submittedName>
</protein>
<dbReference type="InterPro" id="IPR037171">
    <property type="entry name" value="NagB/RpiA_transferase-like"/>
</dbReference>
<dbReference type="InterPro" id="IPR007324">
    <property type="entry name" value="Sugar-bd_dom_put"/>
</dbReference>
<evidence type="ECO:0000256" key="1">
    <source>
        <dbReference type="ARBA" id="ARBA00010466"/>
    </source>
</evidence>
<organism evidence="7 8">
    <name type="scientific">Aureimonas jatrophae</name>
    <dbReference type="NCBI Taxonomy" id="1166073"/>
    <lineage>
        <taxon>Bacteria</taxon>
        <taxon>Pseudomonadati</taxon>
        <taxon>Pseudomonadota</taxon>
        <taxon>Alphaproteobacteria</taxon>
        <taxon>Hyphomicrobiales</taxon>
        <taxon>Aurantimonadaceae</taxon>
        <taxon>Aureimonas</taxon>
    </lineage>
</organism>
<dbReference type="InterPro" id="IPR051054">
    <property type="entry name" value="SorC_transcr_regulators"/>
</dbReference>